<comment type="caution">
    <text evidence="14">The sequence shown here is derived from an EMBL/GenBank/DDBJ whole genome shotgun (WGS) entry which is preliminary data.</text>
</comment>
<dbReference type="HAMAP" id="MF_00409">
    <property type="entry name" value="LpxK"/>
    <property type="match status" value="1"/>
</dbReference>
<dbReference type="GO" id="GO:0009029">
    <property type="term" value="F:lipid-A 4'-kinase activity"/>
    <property type="evidence" value="ECO:0007669"/>
    <property type="project" value="UniProtKB-EC"/>
</dbReference>
<protein>
    <recommendedName>
        <fullName evidence="4 13">Tetraacyldisaccharide 4'-kinase</fullName>
        <ecNumber evidence="3 13">2.7.1.130</ecNumber>
    </recommendedName>
    <alternativeName>
        <fullName evidence="12 13">Lipid A 4'-kinase</fullName>
    </alternativeName>
</protein>
<comment type="catalytic activity">
    <reaction evidence="13">
        <text>a lipid A disaccharide + ATP = a lipid IVA + ADP + H(+)</text>
        <dbReference type="Rhea" id="RHEA:67840"/>
        <dbReference type="ChEBI" id="CHEBI:15378"/>
        <dbReference type="ChEBI" id="CHEBI:30616"/>
        <dbReference type="ChEBI" id="CHEBI:176343"/>
        <dbReference type="ChEBI" id="CHEBI:176425"/>
        <dbReference type="ChEBI" id="CHEBI:456216"/>
        <dbReference type="EC" id="2.7.1.130"/>
    </reaction>
</comment>
<keyword evidence="11 13" id="KW-0443">Lipid metabolism</keyword>
<evidence type="ECO:0000256" key="8">
    <source>
        <dbReference type="ARBA" id="ARBA00022741"/>
    </source>
</evidence>
<keyword evidence="8 13" id="KW-0547">Nucleotide-binding</keyword>
<evidence type="ECO:0000256" key="13">
    <source>
        <dbReference type="HAMAP-Rule" id="MF_00409"/>
    </source>
</evidence>
<dbReference type="PANTHER" id="PTHR42724:SF1">
    <property type="entry name" value="TETRAACYLDISACCHARIDE 4'-KINASE, MITOCHONDRIAL-RELATED"/>
    <property type="match status" value="1"/>
</dbReference>
<keyword evidence="9 13" id="KW-0418">Kinase</keyword>
<evidence type="ECO:0000256" key="10">
    <source>
        <dbReference type="ARBA" id="ARBA00022840"/>
    </source>
</evidence>
<organism evidence="14 15">
    <name type="scientific">Pontibacter locisalis</name>
    <dbReference type="NCBI Taxonomy" id="1719035"/>
    <lineage>
        <taxon>Bacteria</taxon>
        <taxon>Pseudomonadati</taxon>
        <taxon>Bacteroidota</taxon>
        <taxon>Cytophagia</taxon>
        <taxon>Cytophagales</taxon>
        <taxon>Hymenobacteraceae</taxon>
        <taxon>Pontibacter</taxon>
    </lineage>
</organism>
<evidence type="ECO:0000256" key="9">
    <source>
        <dbReference type="ARBA" id="ARBA00022777"/>
    </source>
</evidence>
<evidence type="ECO:0000256" key="12">
    <source>
        <dbReference type="ARBA" id="ARBA00029757"/>
    </source>
</evidence>
<keyword evidence="15" id="KW-1185">Reference proteome</keyword>
<evidence type="ECO:0000256" key="1">
    <source>
        <dbReference type="ARBA" id="ARBA00002274"/>
    </source>
</evidence>
<proteinExistence type="inferred from homology"/>
<keyword evidence="6 13" id="KW-0441">Lipid A biosynthesis</keyword>
<evidence type="ECO:0000256" key="3">
    <source>
        <dbReference type="ARBA" id="ARBA00012071"/>
    </source>
</evidence>
<keyword evidence="5 13" id="KW-0444">Lipid biosynthesis</keyword>
<dbReference type="Pfam" id="PF02606">
    <property type="entry name" value="LpxK"/>
    <property type="match status" value="1"/>
</dbReference>
<dbReference type="InterPro" id="IPR003758">
    <property type="entry name" value="LpxK"/>
</dbReference>
<gene>
    <name evidence="13 14" type="primary">lpxK</name>
    <name evidence="14" type="ORF">ACFSRY_17580</name>
</gene>
<evidence type="ECO:0000256" key="5">
    <source>
        <dbReference type="ARBA" id="ARBA00022516"/>
    </source>
</evidence>
<comment type="function">
    <text evidence="1 13">Transfers the gamma-phosphate of ATP to the 4'-position of a tetraacyldisaccharide 1-phosphate intermediate (termed DS-1-P) to form tetraacyldisaccharide 1,4'-bis-phosphate (lipid IVA).</text>
</comment>
<evidence type="ECO:0000256" key="11">
    <source>
        <dbReference type="ARBA" id="ARBA00023098"/>
    </source>
</evidence>
<evidence type="ECO:0000256" key="2">
    <source>
        <dbReference type="ARBA" id="ARBA00004870"/>
    </source>
</evidence>
<evidence type="ECO:0000256" key="4">
    <source>
        <dbReference type="ARBA" id="ARBA00016436"/>
    </source>
</evidence>
<keyword evidence="10 13" id="KW-0067">ATP-binding</keyword>
<dbReference type="Proteomes" id="UP001597544">
    <property type="component" value="Unassembled WGS sequence"/>
</dbReference>
<evidence type="ECO:0000313" key="15">
    <source>
        <dbReference type="Proteomes" id="UP001597544"/>
    </source>
</evidence>
<feature type="binding site" evidence="13">
    <location>
        <begin position="48"/>
        <end position="55"/>
    </location>
    <ligand>
        <name>ATP</name>
        <dbReference type="ChEBI" id="CHEBI:30616"/>
    </ligand>
</feature>
<dbReference type="EMBL" id="JBHULU010000021">
    <property type="protein sequence ID" value="MFD2515688.1"/>
    <property type="molecule type" value="Genomic_DNA"/>
</dbReference>
<dbReference type="RefSeq" id="WP_377510923.1">
    <property type="nucleotide sequence ID" value="NZ_JBHULU010000021.1"/>
</dbReference>
<evidence type="ECO:0000256" key="6">
    <source>
        <dbReference type="ARBA" id="ARBA00022556"/>
    </source>
</evidence>
<keyword evidence="7 13" id="KW-0808">Transferase</keyword>
<name>A0ABW5IRU4_9BACT</name>
<evidence type="ECO:0000256" key="7">
    <source>
        <dbReference type="ARBA" id="ARBA00022679"/>
    </source>
</evidence>
<dbReference type="EC" id="2.7.1.130" evidence="3 13"/>
<comment type="pathway">
    <text evidence="2 13">Glycolipid biosynthesis; lipid IV(A) biosynthesis; lipid IV(A) from (3R)-3-hydroxytetradecanoyl-[acyl-carrier-protein] and UDP-N-acetyl-alpha-D-glucosamine: step 6/6.</text>
</comment>
<sequence length="356" mass="40255">MIKYLKLLLWPFSVLYGGVTAIRNDFYDRGFKVSHRFNLPVIAVGNLTVGGTGKTPHVEYLLRLLRGYKVATLSRGYKRKSKGFVMAGPDATAEVLGDEPYQYHIDFPEVRVAVSEKRVPGIEHLQQLVPELDLIVLDDAMQHRAVSPSLNIMLTDYTRLFYKDLVLPAGLLREPKRGAARADIVIVSKAPSNLKSQEMEVIKRKVHYYAGADKPVFFSTIKYGLPVAAGVKREMGSDVVLLTGIANPEPLREYLRSQKINVVEEFIFPDHHPYTLQDIDKVKVYVEHHNHTSLSIVTTRKDAVKLATGLMREATKSLPLFYLPIEIAFLENGAGFDEIILKHVEEFVHRKHPNQL</sequence>
<evidence type="ECO:0000313" key="14">
    <source>
        <dbReference type="EMBL" id="MFD2515688.1"/>
    </source>
</evidence>
<comment type="similarity">
    <text evidence="13">Belongs to the LpxK family.</text>
</comment>
<dbReference type="InterPro" id="IPR027417">
    <property type="entry name" value="P-loop_NTPase"/>
</dbReference>
<dbReference type="NCBIfam" id="TIGR00682">
    <property type="entry name" value="lpxK"/>
    <property type="match status" value="1"/>
</dbReference>
<dbReference type="PANTHER" id="PTHR42724">
    <property type="entry name" value="TETRAACYLDISACCHARIDE 4'-KINASE"/>
    <property type="match status" value="1"/>
</dbReference>
<accession>A0ABW5IRU4</accession>
<reference evidence="15" key="1">
    <citation type="journal article" date="2019" name="Int. J. Syst. Evol. Microbiol.">
        <title>The Global Catalogue of Microorganisms (GCM) 10K type strain sequencing project: providing services to taxonomists for standard genome sequencing and annotation.</title>
        <authorList>
            <consortium name="The Broad Institute Genomics Platform"/>
            <consortium name="The Broad Institute Genome Sequencing Center for Infectious Disease"/>
            <person name="Wu L."/>
            <person name="Ma J."/>
        </authorList>
    </citation>
    <scope>NUCLEOTIDE SEQUENCE [LARGE SCALE GENOMIC DNA]</scope>
    <source>
        <strain evidence="15">KCTC 42498</strain>
    </source>
</reference>
<dbReference type="SUPFAM" id="SSF52540">
    <property type="entry name" value="P-loop containing nucleoside triphosphate hydrolases"/>
    <property type="match status" value="1"/>
</dbReference>